<dbReference type="SUPFAM" id="SSF117281">
    <property type="entry name" value="Kelch motif"/>
    <property type="match status" value="1"/>
</dbReference>
<comment type="caution">
    <text evidence="2">The sequence shown here is derived from an EMBL/GenBank/DDBJ whole genome shotgun (WGS) entry which is preliminary data.</text>
</comment>
<feature type="compositionally biased region" description="Basic residues" evidence="1">
    <location>
        <begin position="340"/>
        <end position="353"/>
    </location>
</feature>
<evidence type="ECO:0000313" key="3">
    <source>
        <dbReference type="Proteomes" id="UP001194468"/>
    </source>
</evidence>
<dbReference type="InterPro" id="IPR015915">
    <property type="entry name" value="Kelch-typ_b-propeller"/>
</dbReference>
<dbReference type="PANTHER" id="PTHR46063">
    <property type="entry name" value="KELCH DOMAIN-CONTAINING PROTEIN"/>
    <property type="match status" value="1"/>
</dbReference>
<feature type="region of interest" description="Disordered" evidence="1">
    <location>
        <begin position="445"/>
        <end position="486"/>
    </location>
</feature>
<feature type="non-terminal residue" evidence="2">
    <location>
        <position position="486"/>
    </location>
</feature>
<feature type="region of interest" description="Disordered" evidence="1">
    <location>
        <begin position="340"/>
        <end position="388"/>
    </location>
</feature>
<feature type="compositionally biased region" description="Basic and acidic residues" evidence="1">
    <location>
        <begin position="359"/>
        <end position="375"/>
    </location>
</feature>
<reference evidence="2" key="2">
    <citation type="journal article" date="2020" name="Nat. Commun.">
        <title>Large-scale genome sequencing of mycorrhizal fungi provides insights into the early evolution of symbiotic traits.</title>
        <authorList>
            <person name="Miyauchi S."/>
            <person name="Kiss E."/>
            <person name="Kuo A."/>
            <person name="Drula E."/>
            <person name="Kohler A."/>
            <person name="Sanchez-Garcia M."/>
            <person name="Morin E."/>
            <person name="Andreopoulos B."/>
            <person name="Barry K.W."/>
            <person name="Bonito G."/>
            <person name="Buee M."/>
            <person name="Carver A."/>
            <person name="Chen C."/>
            <person name="Cichocki N."/>
            <person name="Clum A."/>
            <person name="Culley D."/>
            <person name="Crous P.W."/>
            <person name="Fauchery L."/>
            <person name="Girlanda M."/>
            <person name="Hayes R.D."/>
            <person name="Keri Z."/>
            <person name="LaButti K."/>
            <person name="Lipzen A."/>
            <person name="Lombard V."/>
            <person name="Magnuson J."/>
            <person name="Maillard F."/>
            <person name="Murat C."/>
            <person name="Nolan M."/>
            <person name="Ohm R.A."/>
            <person name="Pangilinan J."/>
            <person name="Pereira M.F."/>
            <person name="Perotto S."/>
            <person name="Peter M."/>
            <person name="Pfister S."/>
            <person name="Riley R."/>
            <person name="Sitrit Y."/>
            <person name="Stielow J.B."/>
            <person name="Szollosi G."/>
            <person name="Zifcakova L."/>
            <person name="Stursova M."/>
            <person name="Spatafora J.W."/>
            <person name="Tedersoo L."/>
            <person name="Vaario L.M."/>
            <person name="Yamada A."/>
            <person name="Yan M."/>
            <person name="Wang P."/>
            <person name="Xu J."/>
            <person name="Bruns T."/>
            <person name="Baldrian P."/>
            <person name="Vilgalys R."/>
            <person name="Dunand C."/>
            <person name="Henrissat B."/>
            <person name="Grigoriev I.V."/>
            <person name="Hibbett D."/>
            <person name="Nagy L.G."/>
            <person name="Martin F.M."/>
        </authorList>
    </citation>
    <scope>NUCLEOTIDE SEQUENCE</scope>
    <source>
        <strain evidence="2">BED1</strain>
    </source>
</reference>
<dbReference type="Gene3D" id="2.120.10.80">
    <property type="entry name" value="Kelch-type beta propeller"/>
    <property type="match status" value="2"/>
</dbReference>
<sequence>DDQDLEDILEQMRQEWEAAHTVTEELVHGLPSRRANVTLTACPNGSHLWCIGGEYFSEDGKAYFYNDMHHYSPEKDEWRKFVSQTYPGPRSAHSVVASPAAGGKLYLFGGEFLSLYQNSFHHYHYRDFWVFDIPTHTWERIETKVRPSARSGHRRMAMWKHFIVPFGGFYDPGFRTQHLKDTWIFDKQEYKWRQFEFKDSERQPSVFNPRSGFSFLPTTDGIVLHGGYCKEYTKGKCPVGVILNDTWFLRISLDPSLPNPITLKREKRKTASSVHMPMARAGCTMTLWSAKGTGVMFGGVTDQERGEEGLEMGLTTFSLDSRYGYQLTSHGRWVTIHLKKPRKKSGGAKKKQAKSIQDANDHDEERPVSESKPKDEDDPDDPNLTRPMPRYNAMLAVLRNTLYIYGGIFELGPREYTLDDFYALQLDKLERFVCLKPSGIVIPTEAEVSSDEHGESGEESSDGDEDDEYSEGEMGSEAEGDKKAAW</sequence>
<protein>
    <recommendedName>
        <fullName evidence="4">Kelch domain-containing protein 4</fullName>
    </recommendedName>
</protein>
<dbReference type="EMBL" id="WHUW01000167">
    <property type="protein sequence ID" value="KAF8419824.1"/>
    <property type="molecule type" value="Genomic_DNA"/>
</dbReference>
<proteinExistence type="predicted"/>
<evidence type="ECO:0000313" key="2">
    <source>
        <dbReference type="EMBL" id="KAF8419824.1"/>
    </source>
</evidence>
<evidence type="ECO:0008006" key="4">
    <source>
        <dbReference type="Google" id="ProtNLM"/>
    </source>
</evidence>
<dbReference type="InterPro" id="IPR052588">
    <property type="entry name" value="Kelch_domain_protein"/>
</dbReference>
<dbReference type="AlphaFoldDB" id="A0AAD4BCQ6"/>
<dbReference type="Pfam" id="PF24681">
    <property type="entry name" value="Kelch_KLHDC2_KLHL20_DRC7"/>
    <property type="match status" value="1"/>
</dbReference>
<dbReference type="PANTHER" id="PTHR46063:SF1">
    <property type="entry name" value="KELCH DOMAIN-CONTAINING PROTEIN 4"/>
    <property type="match status" value="1"/>
</dbReference>
<dbReference type="Proteomes" id="UP001194468">
    <property type="component" value="Unassembled WGS sequence"/>
</dbReference>
<accession>A0AAD4BCQ6</accession>
<reference evidence="2" key="1">
    <citation type="submission" date="2019-10" db="EMBL/GenBank/DDBJ databases">
        <authorList>
            <consortium name="DOE Joint Genome Institute"/>
            <person name="Kuo A."/>
            <person name="Miyauchi S."/>
            <person name="Kiss E."/>
            <person name="Drula E."/>
            <person name="Kohler A."/>
            <person name="Sanchez-Garcia M."/>
            <person name="Andreopoulos B."/>
            <person name="Barry K.W."/>
            <person name="Bonito G."/>
            <person name="Buee M."/>
            <person name="Carver A."/>
            <person name="Chen C."/>
            <person name="Cichocki N."/>
            <person name="Clum A."/>
            <person name="Culley D."/>
            <person name="Crous P.W."/>
            <person name="Fauchery L."/>
            <person name="Girlanda M."/>
            <person name="Hayes R."/>
            <person name="Keri Z."/>
            <person name="LaButti K."/>
            <person name="Lipzen A."/>
            <person name="Lombard V."/>
            <person name="Magnuson J."/>
            <person name="Maillard F."/>
            <person name="Morin E."/>
            <person name="Murat C."/>
            <person name="Nolan M."/>
            <person name="Ohm R."/>
            <person name="Pangilinan J."/>
            <person name="Pereira M."/>
            <person name="Perotto S."/>
            <person name="Peter M."/>
            <person name="Riley R."/>
            <person name="Sitrit Y."/>
            <person name="Stielow B."/>
            <person name="Szollosi G."/>
            <person name="Zifcakova L."/>
            <person name="Stursova M."/>
            <person name="Spatafora J.W."/>
            <person name="Tedersoo L."/>
            <person name="Vaario L.-M."/>
            <person name="Yamada A."/>
            <person name="Yan M."/>
            <person name="Wang P."/>
            <person name="Xu J."/>
            <person name="Bruns T."/>
            <person name="Baldrian P."/>
            <person name="Vilgalys R."/>
            <person name="Henrissat B."/>
            <person name="Grigoriev I.V."/>
            <person name="Hibbett D."/>
            <person name="Nagy L.G."/>
            <person name="Martin F.M."/>
        </authorList>
    </citation>
    <scope>NUCLEOTIDE SEQUENCE</scope>
    <source>
        <strain evidence="2">BED1</strain>
    </source>
</reference>
<evidence type="ECO:0000256" key="1">
    <source>
        <dbReference type="SAM" id="MobiDB-lite"/>
    </source>
</evidence>
<feature type="compositionally biased region" description="Acidic residues" evidence="1">
    <location>
        <begin position="457"/>
        <end position="478"/>
    </location>
</feature>
<keyword evidence="3" id="KW-1185">Reference proteome</keyword>
<gene>
    <name evidence="2" type="ORF">L210DRAFT_3425558</name>
</gene>
<organism evidence="2 3">
    <name type="scientific">Boletus edulis BED1</name>
    <dbReference type="NCBI Taxonomy" id="1328754"/>
    <lineage>
        <taxon>Eukaryota</taxon>
        <taxon>Fungi</taxon>
        <taxon>Dikarya</taxon>
        <taxon>Basidiomycota</taxon>
        <taxon>Agaricomycotina</taxon>
        <taxon>Agaricomycetes</taxon>
        <taxon>Agaricomycetidae</taxon>
        <taxon>Boletales</taxon>
        <taxon>Boletineae</taxon>
        <taxon>Boletaceae</taxon>
        <taxon>Boletoideae</taxon>
        <taxon>Boletus</taxon>
    </lineage>
</organism>
<name>A0AAD4BCQ6_BOLED</name>